<feature type="transmembrane region" description="Helical" evidence="1">
    <location>
        <begin position="12"/>
        <end position="33"/>
    </location>
</feature>
<feature type="transmembrane region" description="Helical" evidence="1">
    <location>
        <begin position="166"/>
        <end position="188"/>
    </location>
</feature>
<evidence type="ECO:0000256" key="1">
    <source>
        <dbReference type="SAM" id="Phobius"/>
    </source>
</evidence>
<protein>
    <submittedName>
        <fullName evidence="2">Uncharacterized protein</fullName>
    </submittedName>
</protein>
<reference evidence="3" key="1">
    <citation type="journal article" date="2019" name="Int. J. Syst. Evol. Microbiol.">
        <title>The Global Catalogue of Microorganisms (GCM) 10K type strain sequencing project: providing services to taxonomists for standard genome sequencing and annotation.</title>
        <authorList>
            <consortium name="The Broad Institute Genomics Platform"/>
            <consortium name="The Broad Institute Genome Sequencing Center for Infectious Disease"/>
            <person name="Wu L."/>
            <person name="Ma J."/>
        </authorList>
    </citation>
    <scope>NUCLEOTIDE SEQUENCE [LARGE SCALE GENOMIC DNA]</scope>
    <source>
        <strain evidence="3">JCM 13250</strain>
    </source>
</reference>
<keyword evidence="3" id="KW-1185">Reference proteome</keyword>
<dbReference type="RefSeq" id="WP_344140123.1">
    <property type="nucleotide sequence ID" value="NZ_BAAALT010000287.1"/>
</dbReference>
<accession>A0ABP4YZE2</accession>
<feature type="transmembrane region" description="Helical" evidence="1">
    <location>
        <begin position="39"/>
        <end position="59"/>
    </location>
</feature>
<keyword evidence="1" id="KW-1133">Transmembrane helix</keyword>
<gene>
    <name evidence="2" type="ORF">GCM10009682_61640</name>
</gene>
<organism evidence="2 3">
    <name type="scientific">Luedemannella flava</name>
    <dbReference type="NCBI Taxonomy" id="349316"/>
    <lineage>
        <taxon>Bacteria</taxon>
        <taxon>Bacillati</taxon>
        <taxon>Actinomycetota</taxon>
        <taxon>Actinomycetes</taxon>
        <taxon>Micromonosporales</taxon>
        <taxon>Micromonosporaceae</taxon>
        <taxon>Luedemannella</taxon>
    </lineage>
</organism>
<feature type="transmembrane region" description="Helical" evidence="1">
    <location>
        <begin position="66"/>
        <end position="85"/>
    </location>
</feature>
<comment type="caution">
    <text evidence="2">The sequence shown here is derived from an EMBL/GenBank/DDBJ whole genome shotgun (WGS) entry which is preliminary data.</text>
</comment>
<name>A0ABP4YZE2_9ACTN</name>
<evidence type="ECO:0000313" key="3">
    <source>
        <dbReference type="Proteomes" id="UP001500218"/>
    </source>
</evidence>
<proteinExistence type="predicted"/>
<dbReference type="EMBL" id="BAAALT010000287">
    <property type="protein sequence ID" value="GAA1835088.1"/>
    <property type="molecule type" value="Genomic_DNA"/>
</dbReference>
<dbReference type="Proteomes" id="UP001500218">
    <property type="component" value="Unassembled WGS sequence"/>
</dbReference>
<sequence>MKETPPSRAGRDLLVFAVACAVAMALTGAISLTALTVDWAIVAATLTWTGAMLAVVLLLRWRKNTVLLTVASVVSYFVVLTPLFLVPSMVLSLRGVEMNATVVASEYAPGVGHDDLLYSLTAPDGAAITGQLRAPSGFAVGDKVAVVVDADGPVRPMLSSEVTGDVWSDVFTLLFFYAVTLPFAWLAIGRRPTDDA</sequence>
<keyword evidence="1" id="KW-0472">Membrane</keyword>
<evidence type="ECO:0000313" key="2">
    <source>
        <dbReference type="EMBL" id="GAA1835088.1"/>
    </source>
</evidence>
<keyword evidence="1" id="KW-0812">Transmembrane</keyword>